<protein>
    <submittedName>
        <fullName evidence="2">NACC family member 2</fullName>
    </submittedName>
</protein>
<dbReference type="VEuPathDB" id="HostDB:GeneID_118655300"/>
<organism evidence="2 3">
    <name type="scientific">Myotis myotis</name>
    <name type="common">Greater mouse-eared bat</name>
    <name type="synonym">Vespertilio myotis</name>
    <dbReference type="NCBI Taxonomy" id="51298"/>
    <lineage>
        <taxon>Eukaryota</taxon>
        <taxon>Metazoa</taxon>
        <taxon>Chordata</taxon>
        <taxon>Craniata</taxon>
        <taxon>Vertebrata</taxon>
        <taxon>Euteleostomi</taxon>
        <taxon>Mammalia</taxon>
        <taxon>Eutheria</taxon>
        <taxon>Laurasiatheria</taxon>
        <taxon>Chiroptera</taxon>
        <taxon>Yangochiroptera</taxon>
        <taxon>Vespertilionidae</taxon>
        <taxon>Myotis</taxon>
    </lineage>
</organism>
<dbReference type="AlphaFoldDB" id="A0A7J7QZ36"/>
<dbReference type="GO" id="GO:0003677">
    <property type="term" value="F:DNA binding"/>
    <property type="evidence" value="ECO:0007669"/>
    <property type="project" value="InterPro"/>
</dbReference>
<evidence type="ECO:0000259" key="1">
    <source>
        <dbReference type="PROSITE" id="PS51457"/>
    </source>
</evidence>
<accession>A0A7J7QZ36</accession>
<gene>
    <name evidence="2" type="ORF">mMyoMyo1_013644</name>
</gene>
<comment type="caution">
    <text evidence="2">The sequence shown here is derived from an EMBL/GenBank/DDBJ whole genome shotgun (WGS) entry which is preliminary data.</text>
</comment>
<dbReference type="EMBL" id="JABWUV010000044">
    <property type="protein sequence ID" value="KAF6269092.1"/>
    <property type="molecule type" value="Genomic_DNA"/>
</dbReference>
<evidence type="ECO:0000313" key="2">
    <source>
        <dbReference type="EMBL" id="KAF6269092.1"/>
    </source>
</evidence>
<dbReference type="Gene3D" id="1.10.10.2590">
    <property type="entry name" value="BEN domain"/>
    <property type="match status" value="1"/>
</dbReference>
<feature type="domain" description="BEN" evidence="1">
    <location>
        <begin position="1"/>
        <end position="74"/>
    </location>
</feature>
<sequence length="74" mass="7978">MNCHLCAGVKHKVLLRRLLATFFDRNTLANSCGTGIRSSTSDPSRKPLDSRVLNAVKQGGNLGPRCARLRAVAS</sequence>
<reference evidence="2 3" key="1">
    <citation type="journal article" date="2020" name="Nature">
        <title>Six reference-quality genomes reveal evolution of bat adaptations.</title>
        <authorList>
            <person name="Jebb D."/>
            <person name="Huang Z."/>
            <person name="Pippel M."/>
            <person name="Hughes G.M."/>
            <person name="Lavrichenko K."/>
            <person name="Devanna P."/>
            <person name="Winkler S."/>
            <person name="Jermiin L.S."/>
            <person name="Skirmuntt E.C."/>
            <person name="Katzourakis A."/>
            <person name="Burkitt-Gray L."/>
            <person name="Ray D.A."/>
            <person name="Sullivan K.A.M."/>
            <person name="Roscito J.G."/>
            <person name="Kirilenko B.M."/>
            <person name="Davalos L.M."/>
            <person name="Corthals A.P."/>
            <person name="Power M.L."/>
            <person name="Jones G."/>
            <person name="Ransome R.D."/>
            <person name="Dechmann D.K.N."/>
            <person name="Locatelli A.G."/>
            <person name="Puechmaille S.J."/>
            <person name="Fedrigo O."/>
            <person name="Jarvis E.D."/>
            <person name="Hiller M."/>
            <person name="Vernes S.C."/>
            <person name="Myers E.W."/>
            <person name="Teeling E.C."/>
        </authorList>
    </citation>
    <scope>NUCLEOTIDE SEQUENCE [LARGE SCALE GENOMIC DNA]</scope>
    <source>
        <strain evidence="2">MMyoMyo1</strain>
        <tissue evidence="2">Flight muscle</tissue>
    </source>
</reference>
<dbReference type="Pfam" id="PF10523">
    <property type="entry name" value="BEN"/>
    <property type="match status" value="1"/>
</dbReference>
<dbReference type="PROSITE" id="PS51457">
    <property type="entry name" value="BEN"/>
    <property type="match status" value="1"/>
</dbReference>
<proteinExistence type="predicted"/>
<name>A0A7J7QZ36_MYOMY</name>
<keyword evidence="3" id="KW-1185">Reference proteome</keyword>
<dbReference type="Proteomes" id="UP000527355">
    <property type="component" value="Unassembled WGS sequence"/>
</dbReference>
<dbReference type="InterPro" id="IPR018379">
    <property type="entry name" value="BEN_domain"/>
</dbReference>
<evidence type="ECO:0000313" key="3">
    <source>
        <dbReference type="Proteomes" id="UP000527355"/>
    </source>
</evidence>